<dbReference type="SUPFAM" id="SSF54637">
    <property type="entry name" value="Thioesterase/thiol ester dehydrase-isomerase"/>
    <property type="match status" value="1"/>
</dbReference>
<dbReference type="InterPro" id="IPR029069">
    <property type="entry name" value="HotDog_dom_sf"/>
</dbReference>
<name>A0A7W6CUW8_9HYPH</name>
<reference evidence="1 2" key="1">
    <citation type="submission" date="2020-08" db="EMBL/GenBank/DDBJ databases">
        <title>Genomic Encyclopedia of Type Strains, Phase IV (KMG-IV): sequencing the most valuable type-strain genomes for metagenomic binning, comparative biology and taxonomic classification.</title>
        <authorList>
            <person name="Goeker M."/>
        </authorList>
    </citation>
    <scope>NUCLEOTIDE SEQUENCE [LARGE SCALE GENOMIC DNA]</scope>
    <source>
        <strain evidence="1 2">DSM 25481</strain>
    </source>
</reference>
<evidence type="ECO:0000313" key="1">
    <source>
        <dbReference type="EMBL" id="MBB3971545.1"/>
    </source>
</evidence>
<dbReference type="Proteomes" id="UP000528964">
    <property type="component" value="Unassembled WGS sequence"/>
</dbReference>
<dbReference type="RefSeq" id="WP_246397891.1">
    <property type="nucleotide sequence ID" value="NZ_JACIDR010000001.1"/>
</dbReference>
<dbReference type="EMBL" id="JACIDR010000001">
    <property type="protein sequence ID" value="MBB3971545.1"/>
    <property type="molecule type" value="Genomic_DNA"/>
</dbReference>
<evidence type="ECO:0000313" key="2">
    <source>
        <dbReference type="Proteomes" id="UP000528964"/>
    </source>
</evidence>
<keyword evidence="2" id="KW-1185">Reference proteome</keyword>
<proteinExistence type="predicted"/>
<gene>
    <name evidence="1" type="ORF">GGR24_000178</name>
</gene>
<sequence>MLGELIASGWYTIALLMRINCEHMLLQAASLGAPGVESVEWLAPVRAGDRLRVRRTTLATRPSKSRPEMGLVTFAFEVINQNGVVAMRQVNPVMLGRRDRSAA</sequence>
<dbReference type="AlphaFoldDB" id="A0A7W6CUW8"/>
<dbReference type="Gene3D" id="3.10.129.10">
    <property type="entry name" value="Hotdog Thioesterase"/>
    <property type="match status" value="1"/>
</dbReference>
<protein>
    <submittedName>
        <fullName evidence="1">Acyl dehydratase</fullName>
    </submittedName>
</protein>
<accession>A0A7W6CUW8</accession>
<organism evidence="1 2">
    <name type="scientific">Hansschlegelia beijingensis</name>
    <dbReference type="NCBI Taxonomy" id="1133344"/>
    <lineage>
        <taxon>Bacteria</taxon>
        <taxon>Pseudomonadati</taxon>
        <taxon>Pseudomonadota</taxon>
        <taxon>Alphaproteobacteria</taxon>
        <taxon>Hyphomicrobiales</taxon>
        <taxon>Methylopilaceae</taxon>
        <taxon>Hansschlegelia</taxon>
    </lineage>
</organism>
<comment type="caution">
    <text evidence="1">The sequence shown here is derived from an EMBL/GenBank/DDBJ whole genome shotgun (WGS) entry which is preliminary data.</text>
</comment>